<dbReference type="EMBL" id="ADBJ01000050">
    <property type="protein sequence ID" value="EFA75852.1"/>
    <property type="molecule type" value="Genomic_DNA"/>
</dbReference>
<evidence type="ECO:0000313" key="3">
    <source>
        <dbReference type="Proteomes" id="UP000001396"/>
    </source>
</evidence>
<sequence>MSQYKDKVVHNKDKNFSLTLENGEVAHLDYTRRLNEFDFYHTFVPVSARGKGIAEILADSAMNYIRETESRVILSCSYLSDRWLPKNPAYAIKSG</sequence>
<gene>
    <name evidence="2" type="ORF">PPL_10423</name>
</gene>
<feature type="domain" description="N-acetyltransferase" evidence="1">
    <location>
        <begin position="8"/>
        <end position="95"/>
    </location>
</feature>
<dbReference type="PANTHER" id="PTHR31435:SF9">
    <property type="entry name" value="PROTEIN NATD1"/>
    <property type="match status" value="1"/>
</dbReference>
<comment type="caution">
    <text evidence="2">The sequence shown here is derived from an EMBL/GenBank/DDBJ whole genome shotgun (WGS) entry which is preliminary data.</text>
</comment>
<dbReference type="InterPro" id="IPR016181">
    <property type="entry name" value="Acyl_CoA_acyltransferase"/>
</dbReference>
<dbReference type="RefSeq" id="XP_020427986.1">
    <property type="nucleotide sequence ID" value="XM_020581199.1"/>
</dbReference>
<dbReference type="Gene3D" id="3.40.630.30">
    <property type="match status" value="1"/>
</dbReference>
<dbReference type="InterPro" id="IPR045057">
    <property type="entry name" value="Gcn5-rel_NAT"/>
</dbReference>
<reference evidence="2 3" key="1">
    <citation type="journal article" date="2011" name="Genome Res.">
        <title>Phylogeny-wide analysis of social amoeba genomes highlights ancient origins for complex intercellular communication.</title>
        <authorList>
            <person name="Heidel A.J."/>
            <person name="Lawal H.M."/>
            <person name="Felder M."/>
            <person name="Schilde C."/>
            <person name="Helps N.R."/>
            <person name="Tunggal B."/>
            <person name="Rivero F."/>
            <person name="John U."/>
            <person name="Schleicher M."/>
            <person name="Eichinger L."/>
            <person name="Platzer M."/>
            <person name="Noegel A.A."/>
            <person name="Schaap P."/>
            <person name="Gloeckner G."/>
        </authorList>
    </citation>
    <scope>NUCLEOTIDE SEQUENCE [LARGE SCALE GENOMIC DNA]</scope>
    <source>
        <strain evidence="3">ATCC 26659 / Pp 5 / PN500</strain>
    </source>
</reference>
<dbReference type="GeneID" id="31365892"/>
<dbReference type="InParanoid" id="D3BR20"/>
<proteinExistence type="predicted"/>
<dbReference type="AlphaFoldDB" id="D3BR20"/>
<accession>D3BR20</accession>
<keyword evidence="3" id="KW-1185">Reference proteome</keyword>
<protein>
    <recommendedName>
        <fullName evidence="1">N-acetyltransferase domain-containing protein</fullName>
    </recommendedName>
</protein>
<dbReference type="Proteomes" id="UP000001396">
    <property type="component" value="Unassembled WGS sequence"/>
</dbReference>
<dbReference type="SUPFAM" id="SSF55729">
    <property type="entry name" value="Acyl-CoA N-acyltransferases (Nat)"/>
    <property type="match status" value="1"/>
</dbReference>
<dbReference type="PROSITE" id="PS51729">
    <property type="entry name" value="GNAT_YJDJ"/>
    <property type="match status" value="1"/>
</dbReference>
<dbReference type="Pfam" id="PF14542">
    <property type="entry name" value="Acetyltransf_CG"/>
    <property type="match status" value="1"/>
</dbReference>
<dbReference type="OMA" id="DITHNRN"/>
<organism evidence="2 3">
    <name type="scientific">Heterostelium pallidum (strain ATCC 26659 / Pp 5 / PN500)</name>
    <name type="common">Cellular slime mold</name>
    <name type="synonym">Polysphondylium pallidum</name>
    <dbReference type="NCBI Taxonomy" id="670386"/>
    <lineage>
        <taxon>Eukaryota</taxon>
        <taxon>Amoebozoa</taxon>
        <taxon>Evosea</taxon>
        <taxon>Eumycetozoa</taxon>
        <taxon>Dictyostelia</taxon>
        <taxon>Acytosteliales</taxon>
        <taxon>Acytosteliaceae</taxon>
        <taxon>Heterostelium</taxon>
    </lineage>
</organism>
<name>D3BR20_HETP5</name>
<evidence type="ECO:0000313" key="2">
    <source>
        <dbReference type="EMBL" id="EFA75852.1"/>
    </source>
</evidence>
<dbReference type="PANTHER" id="PTHR31435">
    <property type="entry name" value="PROTEIN NATD1"/>
    <property type="match status" value="1"/>
</dbReference>
<evidence type="ECO:0000259" key="1">
    <source>
        <dbReference type="PROSITE" id="PS51729"/>
    </source>
</evidence>
<dbReference type="InterPro" id="IPR031165">
    <property type="entry name" value="GNAT_YJDJ"/>
</dbReference>